<proteinExistence type="predicted"/>
<organism evidence="1">
    <name type="scientific">Arundo donax</name>
    <name type="common">Giant reed</name>
    <name type="synonym">Donax arundinaceus</name>
    <dbReference type="NCBI Taxonomy" id="35708"/>
    <lineage>
        <taxon>Eukaryota</taxon>
        <taxon>Viridiplantae</taxon>
        <taxon>Streptophyta</taxon>
        <taxon>Embryophyta</taxon>
        <taxon>Tracheophyta</taxon>
        <taxon>Spermatophyta</taxon>
        <taxon>Magnoliopsida</taxon>
        <taxon>Liliopsida</taxon>
        <taxon>Poales</taxon>
        <taxon>Poaceae</taxon>
        <taxon>PACMAD clade</taxon>
        <taxon>Arundinoideae</taxon>
        <taxon>Arundineae</taxon>
        <taxon>Arundo</taxon>
    </lineage>
</organism>
<reference evidence="1" key="1">
    <citation type="submission" date="2014-09" db="EMBL/GenBank/DDBJ databases">
        <authorList>
            <person name="Magalhaes I.L.F."/>
            <person name="Oliveira U."/>
            <person name="Santos F.R."/>
            <person name="Vidigal T.H.D.A."/>
            <person name="Brescovit A.D."/>
            <person name="Santos A.J."/>
        </authorList>
    </citation>
    <scope>NUCLEOTIDE SEQUENCE</scope>
    <source>
        <tissue evidence="1">Shoot tissue taken approximately 20 cm above the soil surface</tissue>
    </source>
</reference>
<reference evidence="1" key="2">
    <citation type="journal article" date="2015" name="Data Brief">
        <title>Shoot transcriptome of the giant reed, Arundo donax.</title>
        <authorList>
            <person name="Barrero R.A."/>
            <person name="Guerrero F.D."/>
            <person name="Moolhuijzen P."/>
            <person name="Goolsby J.A."/>
            <person name="Tidwell J."/>
            <person name="Bellgard S.E."/>
            <person name="Bellgard M.I."/>
        </authorList>
    </citation>
    <scope>NUCLEOTIDE SEQUENCE</scope>
    <source>
        <tissue evidence="1">Shoot tissue taken approximately 20 cm above the soil surface</tissue>
    </source>
</reference>
<dbReference type="EMBL" id="GBRH01230152">
    <property type="protein sequence ID" value="JAD67743.1"/>
    <property type="molecule type" value="Transcribed_RNA"/>
</dbReference>
<protein>
    <submittedName>
        <fullName evidence="1">Uncharacterized protein</fullName>
    </submittedName>
</protein>
<accession>A0A0A9BZW1</accession>
<evidence type="ECO:0000313" key="1">
    <source>
        <dbReference type="EMBL" id="JAD67743.1"/>
    </source>
</evidence>
<dbReference type="AlphaFoldDB" id="A0A0A9BZW1"/>
<sequence>MIKKILDILFLRQVETLSCGRNLNPKKVTKRTQIRHKKLLTEICLHKGNVLRIISNDDMSST</sequence>
<name>A0A0A9BZW1_ARUDO</name>